<keyword evidence="3" id="KW-1185">Reference proteome</keyword>
<dbReference type="Proteomes" id="UP001432216">
    <property type="component" value="Chromosome 11"/>
</dbReference>
<dbReference type="EMBL" id="CP143816">
    <property type="protein sequence ID" value="WVO24499.1"/>
    <property type="molecule type" value="Genomic_DNA"/>
</dbReference>
<evidence type="ECO:0000256" key="1">
    <source>
        <dbReference type="SAM" id="MobiDB-lite"/>
    </source>
</evidence>
<gene>
    <name evidence="2" type="ORF">IAS62_005867</name>
</gene>
<name>A0ABZ2B247_9TREE</name>
<evidence type="ECO:0000313" key="3">
    <source>
        <dbReference type="Proteomes" id="UP001432216"/>
    </source>
</evidence>
<organism evidence="2 3">
    <name type="scientific">Cryptococcus decagattii</name>
    <dbReference type="NCBI Taxonomy" id="1859122"/>
    <lineage>
        <taxon>Eukaryota</taxon>
        <taxon>Fungi</taxon>
        <taxon>Dikarya</taxon>
        <taxon>Basidiomycota</taxon>
        <taxon>Agaricomycotina</taxon>
        <taxon>Tremellomycetes</taxon>
        <taxon>Tremellales</taxon>
        <taxon>Cryptococcaceae</taxon>
        <taxon>Cryptococcus</taxon>
        <taxon>Cryptococcus gattii species complex</taxon>
    </lineage>
</organism>
<dbReference type="GeneID" id="89992636"/>
<protein>
    <submittedName>
        <fullName evidence="2">Uncharacterized protein</fullName>
    </submittedName>
</protein>
<evidence type="ECO:0000313" key="2">
    <source>
        <dbReference type="EMBL" id="WVO24499.1"/>
    </source>
</evidence>
<feature type="region of interest" description="Disordered" evidence="1">
    <location>
        <begin position="1"/>
        <end position="24"/>
    </location>
</feature>
<dbReference type="RefSeq" id="XP_064723738.1">
    <property type="nucleotide sequence ID" value="XM_064867666.1"/>
</dbReference>
<sequence>MLQQEKERKREKKASKSSLSTWKPAESNRTIMYRLRSGQVKERGPFTEFRDGDLPTFASASGPLVHTFKLSFLLTIKN</sequence>
<proteinExistence type="predicted"/>
<accession>A0ABZ2B247</accession>
<reference evidence="2 3" key="1">
    <citation type="submission" date="2024-01" db="EMBL/GenBank/DDBJ databases">
        <title>Comparative genomics of Cryptococcus and Kwoniella reveals pathogenesis evolution and contrasting modes of karyotype evolution via chromosome fusion or intercentromeric recombination.</title>
        <authorList>
            <person name="Coelho M.A."/>
            <person name="David-Palma M."/>
            <person name="Shea T."/>
            <person name="Bowers K."/>
            <person name="McGinley-Smith S."/>
            <person name="Mohammad A.W."/>
            <person name="Gnirke A."/>
            <person name="Yurkov A.M."/>
            <person name="Nowrousian M."/>
            <person name="Sun S."/>
            <person name="Cuomo C.A."/>
            <person name="Heitman J."/>
        </authorList>
    </citation>
    <scope>NUCLEOTIDE SEQUENCE [LARGE SCALE GENOMIC DNA]</scope>
    <source>
        <strain evidence="2 3">7685027</strain>
    </source>
</reference>